<keyword evidence="2" id="KW-1133">Transmembrane helix</keyword>
<accession>A0A7L4UQQ9</accession>
<proteinExistence type="predicted"/>
<sequence length="276" mass="30601">MTGFFGTKKWKRLSHIIYSVGAAIVILGALFKLNHYSFGPFTGETMLLVGLGTEAIIFFISAFETPHKEYDWSLVYPELVGLEAGSARPKLQTNTDGFAQLNELFASANIDSGVMEKLGAGINKLEVTASRLNDMSDASIATNNYVQSMNTATEAVKSLAENHNLNLESYKKMSETFNTSISKMEENSGEYNNQMNSFNKNLSSLNSMYEIQLKATKERLDNQERVGKGMNDVMENLSVSLENSKKFKEQSDELAQNLTALNKVYGNMLSAMNVSK</sequence>
<feature type="domain" description="Gliding motility protein GldL-like N-terminal" evidence="3">
    <location>
        <begin position="17"/>
        <end position="80"/>
    </location>
</feature>
<evidence type="ECO:0000256" key="1">
    <source>
        <dbReference type="SAM" id="Coils"/>
    </source>
</evidence>
<evidence type="ECO:0000256" key="2">
    <source>
        <dbReference type="SAM" id="Phobius"/>
    </source>
</evidence>
<name>A0A7L4UQQ9_BALHA</name>
<dbReference type="NCBIfam" id="TIGR03513">
    <property type="entry name" value="GldL_gliding"/>
    <property type="match status" value="1"/>
</dbReference>
<reference evidence="4 5" key="1">
    <citation type="submission" date="2018-05" db="EMBL/GenBank/DDBJ databases">
        <title>Genomic Encyclopedia of Type Strains, Phase IV (KMG-IV): sequencing the most valuable type-strain genomes for metagenomic binning, comparative biology and taxonomic classification.</title>
        <authorList>
            <person name="Goeker M."/>
        </authorList>
    </citation>
    <scope>NUCLEOTIDE SEQUENCE [LARGE SCALE GENOMIC DNA]</scope>
    <source>
        <strain evidence="4 5">DSM 28579</strain>
    </source>
</reference>
<keyword evidence="5" id="KW-1185">Reference proteome</keyword>
<dbReference type="Proteomes" id="UP000251835">
    <property type="component" value="Unassembled WGS sequence"/>
</dbReference>
<dbReference type="AlphaFoldDB" id="A0A7L4UQQ9"/>
<keyword evidence="1" id="KW-0175">Coiled coil</keyword>
<dbReference type="EMBL" id="QENZ01000003">
    <property type="protein sequence ID" value="PVX52106.1"/>
    <property type="molecule type" value="Genomic_DNA"/>
</dbReference>
<keyword evidence="2" id="KW-0812">Transmembrane</keyword>
<evidence type="ECO:0000313" key="4">
    <source>
        <dbReference type="EMBL" id="PVX52106.1"/>
    </source>
</evidence>
<feature type="transmembrane region" description="Helical" evidence="2">
    <location>
        <begin position="45"/>
        <end position="63"/>
    </location>
</feature>
<comment type="caution">
    <text evidence="4">The sequence shown here is derived from an EMBL/GenBank/DDBJ whole genome shotgun (WGS) entry which is preliminary data.</text>
</comment>
<dbReference type="InterPro" id="IPR055087">
    <property type="entry name" value="GldL-like_N"/>
</dbReference>
<organism evidence="4 5">
    <name type="scientific">Balneicella halophila</name>
    <dbReference type="NCBI Taxonomy" id="1537566"/>
    <lineage>
        <taxon>Bacteria</taxon>
        <taxon>Pseudomonadati</taxon>
        <taxon>Bacteroidota</taxon>
        <taxon>Bacteroidia</taxon>
        <taxon>Bacteroidales</taxon>
        <taxon>Balneicellaceae</taxon>
        <taxon>Balneicella</taxon>
    </lineage>
</organism>
<dbReference type="InterPro" id="IPR019852">
    <property type="entry name" value="Motility-assoc_prot_GldL"/>
</dbReference>
<dbReference type="RefSeq" id="WP_116495663.1">
    <property type="nucleotide sequence ID" value="NZ_QENZ01000003.1"/>
</dbReference>
<keyword evidence="2" id="KW-0472">Membrane</keyword>
<protein>
    <submittedName>
        <fullName evidence="4">Protein involved in gliding motility GldL</fullName>
    </submittedName>
</protein>
<dbReference type="Pfam" id="PF22827">
    <property type="entry name" value="GldL_N"/>
    <property type="match status" value="1"/>
</dbReference>
<feature type="coiled-coil region" evidence="1">
    <location>
        <begin position="181"/>
        <end position="226"/>
    </location>
</feature>
<feature type="transmembrane region" description="Helical" evidence="2">
    <location>
        <begin position="12"/>
        <end position="33"/>
    </location>
</feature>
<evidence type="ECO:0000313" key="5">
    <source>
        <dbReference type="Proteomes" id="UP000251835"/>
    </source>
</evidence>
<dbReference type="OrthoDB" id="1466660at2"/>
<evidence type="ECO:0000259" key="3">
    <source>
        <dbReference type="Pfam" id="PF22827"/>
    </source>
</evidence>
<gene>
    <name evidence="4" type="ORF">C7377_0405</name>
</gene>